<accession>A0A1E5IFZ9</accession>
<gene>
    <name evidence="1" type="ORF">ATZ36_11565</name>
</gene>
<dbReference type="AlphaFoldDB" id="A0A1E5IFZ9"/>
<comment type="caution">
    <text evidence="1">The sequence shown here is derived from an EMBL/GenBank/DDBJ whole genome shotgun (WGS) entry which is preliminary data.</text>
</comment>
<protein>
    <submittedName>
        <fullName evidence="1">Uncharacterized protein</fullName>
    </submittedName>
</protein>
<keyword evidence="2" id="KW-1185">Reference proteome</keyword>
<reference evidence="1 2" key="1">
    <citation type="submission" date="2015-11" db="EMBL/GenBank/DDBJ databases">
        <title>Evidence for parallel genomic evolution in an endosymbiosis of termite gut flagellates.</title>
        <authorList>
            <person name="Zheng H."/>
        </authorList>
    </citation>
    <scope>NUCLEOTIDE SEQUENCE [LARGE SCALE GENOMIC DNA]</scope>
    <source>
        <strain evidence="1 2">CET450</strain>
    </source>
</reference>
<name>A0A1E5IFZ9_ENDTX</name>
<dbReference type="Proteomes" id="UP000095237">
    <property type="component" value="Unassembled WGS sequence"/>
</dbReference>
<evidence type="ECO:0000313" key="2">
    <source>
        <dbReference type="Proteomes" id="UP000095237"/>
    </source>
</evidence>
<evidence type="ECO:0000313" key="1">
    <source>
        <dbReference type="EMBL" id="OEG69093.1"/>
    </source>
</evidence>
<organism evidence="1 2">
    <name type="scientific">Endomicrobium trichonymphae</name>
    <dbReference type="NCBI Taxonomy" id="1408204"/>
    <lineage>
        <taxon>Bacteria</taxon>
        <taxon>Pseudomonadati</taxon>
        <taxon>Elusimicrobiota</taxon>
        <taxon>Endomicrobiia</taxon>
        <taxon>Endomicrobiales</taxon>
        <taxon>Endomicrobiaceae</taxon>
        <taxon>Candidatus Endomicrobiellum</taxon>
    </lineage>
</organism>
<dbReference type="EMBL" id="LNVX01000856">
    <property type="protein sequence ID" value="OEG69093.1"/>
    <property type="molecule type" value="Genomic_DNA"/>
</dbReference>
<sequence length="73" mass="8435">MADAALVCRKIIFDGAFMRNNSLVFDKVATFVLETMPYEYAGKNINVRIETGEFTWLCICHYKLYSSRECRGI</sequence>
<proteinExistence type="predicted"/>